<evidence type="ECO:0000259" key="1">
    <source>
        <dbReference type="Pfam" id="PF13751"/>
    </source>
</evidence>
<sequence length="471" mass="53062">MQATRETIATLNLDDLHQAYRGTGSAPYRPELMLGIALVELLRGDTSPARWHQDADTREQCRLLGQGISPSRTAWYDFRDRSLKFIEQVHQSMVDKAIKQRLIEPEECALYGTFTAAAASRHKIYNLKQINRRLNRLGRTIRQLDRPDQAASKKPLEAVPKWIAPTPGGRAEQLDRFSQAKRRMLENIDENRKKHCRYRRDEARMVISPADVDAVIGRDKHKVLRPLYNTQLMTDCSSDLIVAFGVWAQAGDHATLAPMIEKTQRITGDRLRTVHADSGYCSILDLKDCEALNINLYAPVQDNTNQPGRKSRSGASQIPSCDFAFDESTRELTCPGGHAMKLVREVQAPRADGRRVGELRYEQSVDHCGVCPLADRCLGVNAKRRTISRQSDQAMLEAQKRKMDSPAGKRSGRLRGQVVERRFGDGKKHRGQDAQNGRGLARVQAEVGLLVVAQNTLTLWLLVNRTKTKPI</sequence>
<dbReference type="PANTHER" id="PTHR33408">
    <property type="entry name" value="TRANSPOSASE"/>
    <property type="match status" value="1"/>
</dbReference>
<dbReference type="Pfam" id="PF13751">
    <property type="entry name" value="DDE_Tnp_1_6"/>
    <property type="match status" value="1"/>
</dbReference>
<protein>
    <submittedName>
        <fullName evidence="2">Transposase DDE domain-containing protein</fullName>
    </submittedName>
</protein>
<evidence type="ECO:0000313" key="2">
    <source>
        <dbReference type="EMBL" id="SMP80365.1"/>
    </source>
</evidence>
<dbReference type="Proteomes" id="UP001158067">
    <property type="component" value="Unassembled WGS sequence"/>
</dbReference>
<evidence type="ECO:0000313" key="3">
    <source>
        <dbReference type="Proteomes" id="UP001158067"/>
    </source>
</evidence>
<dbReference type="InterPro" id="IPR025668">
    <property type="entry name" value="Tnp_DDE_dom"/>
</dbReference>
<feature type="domain" description="Transposase DDE" evidence="1">
    <location>
        <begin position="333"/>
        <end position="456"/>
    </location>
</feature>
<proteinExistence type="predicted"/>
<dbReference type="RefSeq" id="WP_283435686.1">
    <property type="nucleotide sequence ID" value="NZ_FXUG01000051.1"/>
</dbReference>
<name>A0ABY1QTW1_9BACT</name>
<dbReference type="EMBL" id="FXUG01000051">
    <property type="protein sequence ID" value="SMP80365.1"/>
    <property type="molecule type" value="Genomic_DNA"/>
</dbReference>
<accession>A0ABY1QTW1</accession>
<comment type="caution">
    <text evidence="2">The sequence shown here is derived from an EMBL/GenBank/DDBJ whole genome shotgun (WGS) entry which is preliminary data.</text>
</comment>
<reference evidence="2 3" key="1">
    <citation type="submission" date="2017-05" db="EMBL/GenBank/DDBJ databases">
        <authorList>
            <person name="Varghese N."/>
            <person name="Submissions S."/>
        </authorList>
    </citation>
    <scope>NUCLEOTIDE SEQUENCE [LARGE SCALE GENOMIC DNA]</scope>
    <source>
        <strain evidence="2 3">DSM 25457</strain>
    </source>
</reference>
<keyword evidence="3" id="KW-1185">Reference proteome</keyword>
<organism evidence="2 3">
    <name type="scientific">Neorhodopirellula lusitana</name>
    <dbReference type="NCBI Taxonomy" id="445327"/>
    <lineage>
        <taxon>Bacteria</taxon>
        <taxon>Pseudomonadati</taxon>
        <taxon>Planctomycetota</taxon>
        <taxon>Planctomycetia</taxon>
        <taxon>Pirellulales</taxon>
        <taxon>Pirellulaceae</taxon>
        <taxon>Neorhodopirellula</taxon>
    </lineage>
</organism>
<gene>
    <name evidence="2" type="ORF">SAMN06265222_1511</name>
</gene>